<dbReference type="Pfam" id="PF01433">
    <property type="entry name" value="Peptidase_M1"/>
    <property type="match status" value="1"/>
</dbReference>
<protein>
    <recommendedName>
        <fullName evidence="5">Aminopeptidase N</fullName>
        <ecNumber evidence="4">3.4.11.2</ecNumber>
    </recommendedName>
</protein>
<dbReference type="InterPro" id="IPR050344">
    <property type="entry name" value="Peptidase_M1_aminopeptidases"/>
</dbReference>
<dbReference type="Proteomes" id="UP000177187">
    <property type="component" value="Unassembled WGS sequence"/>
</dbReference>
<keyword evidence="6" id="KW-0031">Aminopeptidase</keyword>
<dbReference type="Pfam" id="PF17900">
    <property type="entry name" value="Peptidase_M1_N"/>
    <property type="match status" value="1"/>
</dbReference>
<feature type="signal peptide" evidence="12">
    <location>
        <begin position="1"/>
        <end position="17"/>
    </location>
</feature>
<feature type="domain" description="Aminopeptidase N-like N-terminal" evidence="14">
    <location>
        <begin position="124"/>
        <end position="234"/>
    </location>
</feature>
<dbReference type="GO" id="GO:0043171">
    <property type="term" value="P:peptide catabolic process"/>
    <property type="evidence" value="ECO:0007669"/>
    <property type="project" value="TreeGrafter"/>
</dbReference>
<dbReference type="GO" id="GO:0042277">
    <property type="term" value="F:peptide binding"/>
    <property type="evidence" value="ECO:0007669"/>
    <property type="project" value="TreeGrafter"/>
</dbReference>
<dbReference type="InterPro" id="IPR014782">
    <property type="entry name" value="Peptidase_M1_dom"/>
</dbReference>
<dbReference type="GO" id="GO:0016285">
    <property type="term" value="F:alanyl aminopeptidase activity"/>
    <property type="evidence" value="ECO:0007669"/>
    <property type="project" value="UniProtKB-EC"/>
</dbReference>
<dbReference type="InterPro" id="IPR001930">
    <property type="entry name" value="Peptidase_M1"/>
</dbReference>
<keyword evidence="8" id="KW-0479">Metal-binding</keyword>
<evidence type="ECO:0000256" key="12">
    <source>
        <dbReference type="SAM" id="SignalP"/>
    </source>
</evidence>
<dbReference type="GO" id="GO:0070006">
    <property type="term" value="F:metalloaminopeptidase activity"/>
    <property type="evidence" value="ECO:0007669"/>
    <property type="project" value="TreeGrafter"/>
</dbReference>
<dbReference type="GO" id="GO:0005615">
    <property type="term" value="C:extracellular space"/>
    <property type="evidence" value="ECO:0007669"/>
    <property type="project" value="TreeGrafter"/>
</dbReference>
<keyword evidence="9" id="KW-0378">Hydrolase</keyword>
<dbReference type="InterPro" id="IPR026444">
    <property type="entry name" value="Secre_tail"/>
</dbReference>
<evidence type="ECO:0000256" key="5">
    <source>
        <dbReference type="ARBA" id="ARBA00015611"/>
    </source>
</evidence>
<dbReference type="GO" id="GO:0008270">
    <property type="term" value="F:zinc ion binding"/>
    <property type="evidence" value="ECO:0007669"/>
    <property type="project" value="InterPro"/>
</dbReference>
<dbReference type="PANTHER" id="PTHR11533">
    <property type="entry name" value="PROTEASE M1 ZINC METALLOPROTEASE"/>
    <property type="match status" value="1"/>
</dbReference>
<comment type="cofactor">
    <cofactor evidence="2">
        <name>Zn(2+)</name>
        <dbReference type="ChEBI" id="CHEBI:29105"/>
    </cofactor>
</comment>
<dbReference type="EMBL" id="MFAF01000128">
    <property type="protein sequence ID" value="OGD72218.1"/>
    <property type="molecule type" value="Genomic_DNA"/>
</dbReference>
<dbReference type="GO" id="GO:0006508">
    <property type="term" value="P:proteolysis"/>
    <property type="evidence" value="ECO:0007669"/>
    <property type="project" value="UniProtKB-KW"/>
</dbReference>
<evidence type="ECO:0000259" key="13">
    <source>
        <dbReference type="Pfam" id="PF01433"/>
    </source>
</evidence>
<evidence type="ECO:0000256" key="4">
    <source>
        <dbReference type="ARBA" id="ARBA00012564"/>
    </source>
</evidence>
<dbReference type="InterPro" id="IPR042097">
    <property type="entry name" value="Aminopeptidase_N-like_N_sf"/>
</dbReference>
<dbReference type="EC" id="3.4.11.2" evidence="4"/>
<comment type="catalytic activity">
    <reaction evidence="1">
        <text>Release of an N-terminal amino acid, Xaa-|-Yaa- from a peptide, amide or arylamide. Xaa is preferably Ala, but may be most amino acids including Pro (slow action). When a terminal hydrophobic residue is followed by a prolyl residue, the two may be released as an intact Xaa-Pro dipeptide.</text>
        <dbReference type="EC" id="3.4.11.2"/>
    </reaction>
</comment>
<evidence type="ECO:0000256" key="8">
    <source>
        <dbReference type="ARBA" id="ARBA00022723"/>
    </source>
</evidence>
<dbReference type="Gene3D" id="1.10.390.10">
    <property type="entry name" value="Neutral Protease Domain 2"/>
    <property type="match status" value="1"/>
</dbReference>
<feature type="domain" description="Peptidase M1 membrane alanine aminopeptidase" evidence="13">
    <location>
        <begin position="281"/>
        <end position="470"/>
    </location>
</feature>
<keyword evidence="11" id="KW-0482">Metalloprotease</keyword>
<evidence type="ECO:0000256" key="3">
    <source>
        <dbReference type="ARBA" id="ARBA00010136"/>
    </source>
</evidence>
<sequence length="744" mass="83281">MRIFLMVFVLLAFGVSAHVPPTLDPYFDAAALEAAAKATAAAKAVQRGEPERTGVDYDQENLDLSLTLVYFSDIEPVWCTLDGTAAWTLKSTEDGLAIVDMELAGELTVDAVLHDLLYLDFERVGDILSITLDRTYDAGERFTIVIEYSGIPPYGMYADSANGGIIHTFTEPYDSSGWFPCYDAPDDRFTCNQSYTVRDDWLVASNGVLVSTADNDNGTKTFNWEADFELPTYLVAMAASDYYYFYDTFDIGEGPQHVDNWVYQEHIPEAEEDLSIAPEMVEFNSGLFSDYRYPRYGHMITEIGGAMEHTTTTTYSSGLITGDHTFDWVVVHELGHQWFGDWITCETWENIWLNEGFASYVEAFWAEHIGGEEGLRNYMAGFKVQYFHEDSYYRYPLYDPDFLFGTTVYKKGAWVLHMLRHLDDDETFLNMLREYVSDDDSGTVTTEELIAVAENYYGGLGSLDTFFDQWVYDAGYPEYDVVVWSEQTPNGWMCHVQLSQVQDYSDGITPEVFVTPVDLQLVTLDGTVDVVFDDDQRVDEQSFAVPAAVSRIVFDPDGWLLYKLLSSDAPVVELTAAPDDDGVLVTWAAEGDLSGIELYRDDGLGEVKLHENGLEPRGRFLDRPDSPGSYRYRLETLSSDGSRQSYLTSWVDWRESAAPLALSAPWPCPATGGFSVAFSLPRNADVALVLYDLAGRRVAVAAEGEYAAGRYEVSFDAAGLPSGVYLLKLDTDCGARTHRVVIAR</sequence>
<dbReference type="PRINTS" id="PR00756">
    <property type="entry name" value="ALADIPTASE"/>
</dbReference>
<dbReference type="GO" id="GO:0016020">
    <property type="term" value="C:membrane"/>
    <property type="evidence" value="ECO:0007669"/>
    <property type="project" value="TreeGrafter"/>
</dbReference>
<proteinExistence type="inferred from homology"/>
<evidence type="ECO:0000259" key="14">
    <source>
        <dbReference type="Pfam" id="PF17900"/>
    </source>
</evidence>
<dbReference type="STRING" id="1817816.A2Y64_07660"/>
<dbReference type="Gene3D" id="2.60.40.1730">
    <property type="entry name" value="tricorn interacting facor f3 domain"/>
    <property type="match status" value="1"/>
</dbReference>
<dbReference type="SUPFAM" id="SSF63737">
    <property type="entry name" value="Leukotriene A4 hydrolase N-terminal domain"/>
    <property type="match status" value="1"/>
</dbReference>
<accession>A0A1F5EXR6</accession>
<evidence type="ECO:0000313" key="15">
    <source>
        <dbReference type="EMBL" id="OGD72218.1"/>
    </source>
</evidence>
<evidence type="ECO:0000256" key="7">
    <source>
        <dbReference type="ARBA" id="ARBA00022670"/>
    </source>
</evidence>
<evidence type="ECO:0000256" key="11">
    <source>
        <dbReference type="ARBA" id="ARBA00023049"/>
    </source>
</evidence>
<dbReference type="InterPro" id="IPR027268">
    <property type="entry name" value="Peptidase_M4/M1_CTD_sf"/>
</dbReference>
<dbReference type="PANTHER" id="PTHR11533:SF174">
    <property type="entry name" value="PUROMYCIN-SENSITIVE AMINOPEPTIDASE-RELATED"/>
    <property type="match status" value="1"/>
</dbReference>
<dbReference type="InterPro" id="IPR045357">
    <property type="entry name" value="Aminopeptidase_N-like_N"/>
</dbReference>
<dbReference type="SUPFAM" id="SSF55486">
    <property type="entry name" value="Metalloproteases ('zincins'), catalytic domain"/>
    <property type="match status" value="1"/>
</dbReference>
<evidence type="ECO:0000313" key="16">
    <source>
        <dbReference type="Proteomes" id="UP000177187"/>
    </source>
</evidence>
<dbReference type="GO" id="GO:0005737">
    <property type="term" value="C:cytoplasm"/>
    <property type="evidence" value="ECO:0007669"/>
    <property type="project" value="TreeGrafter"/>
</dbReference>
<evidence type="ECO:0000256" key="2">
    <source>
        <dbReference type="ARBA" id="ARBA00001947"/>
    </source>
</evidence>
<name>A0A1F5EXR6_9BACT</name>
<comment type="similarity">
    <text evidence="3">Belongs to the peptidase M1 family.</text>
</comment>
<evidence type="ECO:0000256" key="6">
    <source>
        <dbReference type="ARBA" id="ARBA00022438"/>
    </source>
</evidence>
<gene>
    <name evidence="15" type="ORF">A2Y64_07660</name>
</gene>
<evidence type="ECO:0000256" key="10">
    <source>
        <dbReference type="ARBA" id="ARBA00022833"/>
    </source>
</evidence>
<keyword evidence="10" id="KW-0862">Zinc</keyword>
<organism evidence="15 16">
    <name type="scientific">Candidatus Coatesbacteria bacterium RBG_13_66_14</name>
    <dbReference type="NCBI Taxonomy" id="1817816"/>
    <lineage>
        <taxon>Bacteria</taxon>
        <taxon>Candidatus Coatesiibacteriota</taxon>
    </lineage>
</organism>
<evidence type="ECO:0000256" key="1">
    <source>
        <dbReference type="ARBA" id="ARBA00000098"/>
    </source>
</evidence>
<evidence type="ECO:0000256" key="9">
    <source>
        <dbReference type="ARBA" id="ARBA00022801"/>
    </source>
</evidence>
<dbReference type="AlphaFoldDB" id="A0A1F5EXR6"/>
<dbReference type="NCBIfam" id="TIGR04183">
    <property type="entry name" value="Por_Secre_tail"/>
    <property type="match status" value="1"/>
</dbReference>
<dbReference type="CDD" id="cd09603">
    <property type="entry name" value="M1_APN_like"/>
    <property type="match status" value="1"/>
</dbReference>
<reference evidence="15 16" key="1">
    <citation type="journal article" date="2016" name="Nat. Commun.">
        <title>Thousands of microbial genomes shed light on interconnected biogeochemical processes in an aquifer system.</title>
        <authorList>
            <person name="Anantharaman K."/>
            <person name="Brown C.T."/>
            <person name="Hug L.A."/>
            <person name="Sharon I."/>
            <person name="Castelle C.J."/>
            <person name="Probst A.J."/>
            <person name="Thomas B.C."/>
            <person name="Singh A."/>
            <person name="Wilkins M.J."/>
            <person name="Karaoz U."/>
            <person name="Brodie E.L."/>
            <person name="Williams K.H."/>
            <person name="Hubbard S.S."/>
            <person name="Banfield J.F."/>
        </authorList>
    </citation>
    <scope>NUCLEOTIDE SEQUENCE [LARGE SCALE GENOMIC DNA]</scope>
</reference>
<feature type="chain" id="PRO_5009518422" description="Aminopeptidase N" evidence="12">
    <location>
        <begin position="18"/>
        <end position="744"/>
    </location>
</feature>
<comment type="caution">
    <text evidence="15">The sequence shown here is derived from an EMBL/GenBank/DDBJ whole genome shotgun (WGS) entry which is preliminary data.</text>
</comment>
<keyword evidence="12" id="KW-0732">Signal</keyword>
<keyword evidence="7" id="KW-0645">Protease</keyword>